<comment type="caution">
    <text evidence="2">The sequence shown here is derived from an EMBL/GenBank/DDBJ whole genome shotgun (WGS) entry which is preliminary data.</text>
</comment>
<reference evidence="2" key="1">
    <citation type="submission" date="2021-06" db="EMBL/GenBank/DDBJ databases">
        <authorList>
            <person name="Hodson N. C."/>
            <person name="Mongue J. A."/>
            <person name="Jaron S. K."/>
        </authorList>
    </citation>
    <scope>NUCLEOTIDE SEQUENCE</scope>
</reference>
<evidence type="ECO:0000313" key="2">
    <source>
        <dbReference type="EMBL" id="CAG7716141.1"/>
    </source>
</evidence>
<dbReference type="EMBL" id="CAJVCH010036217">
    <property type="protein sequence ID" value="CAG7716141.1"/>
    <property type="molecule type" value="Genomic_DNA"/>
</dbReference>
<feature type="transmembrane region" description="Helical" evidence="1">
    <location>
        <begin position="192"/>
        <end position="213"/>
    </location>
</feature>
<protein>
    <submittedName>
        <fullName evidence="2">Uncharacterized protein</fullName>
    </submittedName>
</protein>
<dbReference type="AlphaFoldDB" id="A0A8J2JAY3"/>
<proteinExistence type="predicted"/>
<keyword evidence="1" id="KW-0812">Transmembrane</keyword>
<evidence type="ECO:0000313" key="3">
    <source>
        <dbReference type="Proteomes" id="UP000708208"/>
    </source>
</evidence>
<dbReference type="Proteomes" id="UP000708208">
    <property type="component" value="Unassembled WGS sequence"/>
</dbReference>
<feature type="transmembrane region" description="Helical" evidence="1">
    <location>
        <begin position="84"/>
        <end position="104"/>
    </location>
</feature>
<gene>
    <name evidence="2" type="ORF">AFUS01_LOCUS5670</name>
</gene>
<keyword evidence="1" id="KW-1133">Transmembrane helix</keyword>
<evidence type="ECO:0000256" key="1">
    <source>
        <dbReference type="SAM" id="Phobius"/>
    </source>
</evidence>
<feature type="transmembrane region" description="Helical" evidence="1">
    <location>
        <begin position="116"/>
        <end position="140"/>
    </location>
</feature>
<name>A0A8J2JAY3_9HEXA</name>
<keyword evidence="1" id="KW-0472">Membrane</keyword>
<organism evidence="2 3">
    <name type="scientific">Allacma fusca</name>
    <dbReference type="NCBI Taxonomy" id="39272"/>
    <lineage>
        <taxon>Eukaryota</taxon>
        <taxon>Metazoa</taxon>
        <taxon>Ecdysozoa</taxon>
        <taxon>Arthropoda</taxon>
        <taxon>Hexapoda</taxon>
        <taxon>Collembola</taxon>
        <taxon>Symphypleona</taxon>
        <taxon>Sminthuridae</taxon>
        <taxon>Allacma</taxon>
    </lineage>
</organism>
<accession>A0A8J2JAY3</accession>
<sequence length="268" mass="30353">MPKLSFNRKLLIACTSIGFLALTLEMIALVNDIIWNIWLNEEIKKNHGKPPVSVVARYSSKKRSNSEFNDLISDLRRDKWMEPLALAVLFTNSVTQVLLCKWFYSGKVTENSAKMTTIVSVISQCNFITAALITTSLIYYDTNYALLSRGVAIHGQFYGDYKELRHCQLNANLVLSSKKPVRTACQFVEVKITAVVLVMLSNIMYLATFYIAIINFLESSDGSTEDVHEQELQEEQAHISATTIPNDEMVIERVQSHETEIVHSINHT</sequence>
<keyword evidence="3" id="KW-1185">Reference proteome</keyword>